<evidence type="ECO:0000256" key="2">
    <source>
        <dbReference type="ARBA" id="ARBA00022801"/>
    </source>
</evidence>
<accession>A0ABY4YXU0</accession>
<evidence type="ECO:0000313" key="4">
    <source>
        <dbReference type="EMBL" id="USQ81565.1"/>
    </source>
</evidence>
<reference evidence="4" key="1">
    <citation type="submission" date="2022-06" db="EMBL/GenBank/DDBJ databases">
        <title>Ornithinimicrobium HY1793.</title>
        <authorList>
            <person name="Huang Y."/>
        </authorList>
    </citation>
    <scope>NUCLEOTIDE SEQUENCE</scope>
    <source>
        <strain evidence="4">HY1793</strain>
    </source>
</reference>
<gene>
    <name evidence="4" type="ORF">NF556_07945</name>
</gene>
<dbReference type="RefSeq" id="WP_252595097.1">
    <property type="nucleotide sequence ID" value="NZ_CP099489.1"/>
</dbReference>
<dbReference type="Proteomes" id="UP001056455">
    <property type="component" value="Chromosome"/>
</dbReference>
<proteinExistence type="predicted"/>
<dbReference type="Pfam" id="PF08797">
    <property type="entry name" value="HIRAN"/>
    <property type="match status" value="1"/>
</dbReference>
<keyword evidence="2" id="KW-0378">Hydrolase</keyword>
<sequence length="204" mass="22125">MGLLDGLRRLVGLADPSPAERPTPKVVITVERSAGPNRRPTPPEERHYLSAEEAVELLVPGGDGHLPVRIRDGFFEHAPTGRRVTAANRTLNAHGLLSFKVRGNAYYESKAADTRPGKPAFLVRDPDNKHDPHAVAVYAEGRPGERLQVGHVNKGLARRLAKRLDSGETISAWFMRGDPPGKEGEGVPCVVLTDEEGIARLLGT</sequence>
<keyword evidence="5" id="KW-1185">Reference proteome</keyword>
<dbReference type="EMBL" id="CP099489">
    <property type="protein sequence ID" value="USQ81565.1"/>
    <property type="molecule type" value="Genomic_DNA"/>
</dbReference>
<evidence type="ECO:0000256" key="1">
    <source>
        <dbReference type="ARBA" id="ARBA00022723"/>
    </source>
</evidence>
<evidence type="ECO:0000313" key="5">
    <source>
        <dbReference type="Proteomes" id="UP001056455"/>
    </source>
</evidence>
<keyword evidence="1" id="KW-0479">Metal-binding</keyword>
<protein>
    <submittedName>
        <fullName evidence="4">HIRAN domain-containing protein</fullName>
    </submittedName>
</protein>
<evidence type="ECO:0000259" key="3">
    <source>
        <dbReference type="SMART" id="SM00910"/>
    </source>
</evidence>
<dbReference type="SMART" id="SM00910">
    <property type="entry name" value="HIRAN"/>
    <property type="match status" value="1"/>
</dbReference>
<name>A0ABY4YXU0_9MICO</name>
<organism evidence="4 5">
    <name type="scientific">Ornithinimicrobium faecis</name>
    <dbReference type="NCBI Taxonomy" id="2934158"/>
    <lineage>
        <taxon>Bacteria</taxon>
        <taxon>Bacillati</taxon>
        <taxon>Actinomycetota</taxon>
        <taxon>Actinomycetes</taxon>
        <taxon>Micrococcales</taxon>
        <taxon>Ornithinimicrobiaceae</taxon>
        <taxon>Ornithinimicrobium</taxon>
    </lineage>
</organism>
<dbReference type="Gene3D" id="3.30.70.2330">
    <property type="match status" value="1"/>
</dbReference>
<feature type="domain" description="HIRAN" evidence="3">
    <location>
        <begin position="94"/>
        <end position="197"/>
    </location>
</feature>
<dbReference type="InterPro" id="IPR014905">
    <property type="entry name" value="HIRAN"/>
</dbReference>